<evidence type="ECO:0000313" key="24">
    <source>
        <dbReference type="EMBL" id="RDH81376.1"/>
    </source>
</evidence>
<feature type="binding site" evidence="20">
    <location>
        <position position="470"/>
    </location>
    <ligand>
        <name>Mg(2+)</name>
        <dbReference type="ChEBI" id="CHEBI:18420"/>
    </ligand>
</feature>
<dbReference type="InterPro" id="IPR036637">
    <property type="entry name" value="Phosphohistidine_dom_sf"/>
</dbReference>
<organism evidence="24 25">
    <name type="scientific">endosymbiont of Galathealinum brachiosum</name>
    <dbReference type="NCBI Taxonomy" id="2200906"/>
    <lineage>
        <taxon>Bacteria</taxon>
        <taxon>Pseudomonadati</taxon>
        <taxon>Pseudomonadota</taxon>
        <taxon>Gammaproteobacteria</taxon>
        <taxon>sulfur-oxidizing symbionts</taxon>
    </lineage>
</organism>
<comment type="function">
    <text evidence="3 17">General (non sugar-specific) component of the phosphoenolpyruvate-dependent sugar phosphotransferase system (sugar PTS). This major carbohydrate active-transport system catalyzes the phosphorylation of incoming sugar substrates concomitantly with their translocation across the cell membrane. Enzyme I transfers the phosphoryl group from phosphoenolpyruvate (PEP) to the phosphoryl carrier protein (HPr).</text>
</comment>
<feature type="binding site" evidence="19">
    <location>
        <position position="345"/>
    </location>
    <ligand>
        <name>phosphoenolpyruvate</name>
        <dbReference type="ChEBI" id="CHEBI:58702"/>
    </ligand>
</feature>
<evidence type="ECO:0000256" key="2">
    <source>
        <dbReference type="ARBA" id="ARBA00001946"/>
    </source>
</evidence>
<evidence type="ECO:0000256" key="14">
    <source>
        <dbReference type="ARBA" id="ARBA00022777"/>
    </source>
</evidence>
<evidence type="ECO:0000256" key="20">
    <source>
        <dbReference type="PIRSR" id="PIRSR000732-3"/>
    </source>
</evidence>
<dbReference type="InterPro" id="IPR000121">
    <property type="entry name" value="PEP_util_C"/>
</dbReference>
<dbReference type="GO" id="GO:0016301">
    <property type="term" value="F:kinase activity"/>
    <property type="evidence" value="ECO:0007669"/>
    <property type="project" value="UniProtKB-KW"/>
</dbReference>
<dbReference type="PIRSF" id="PIRSF000732">
    <property type="entry name" value="PTS_enzyme_I"/>
    <property type="match status" value="1"/>
</dbReference>
<dbReference type="GO" id="GO:0008965">
    <property type="term" value="F:phosphoenolpyruvate-protein phosphotransferase activity"/>
    <property type="evidence" value="ECO:0007669"/>
    <property type="project" value="UniProtKB-EC"/>
</dbReference>
<dbReference type="PANTHER" id="PTHR46244:SF3">
    <property type="entry name" value="PHOSPHOENOLPYRUVATE-PROTEIN PHOSPHOTRANSFERASE"/>
    <property type="match status" value="1"/>
</dbReference>
<dbReference type="InterPro" id="IPR040442">
    <property type="entry name" value="Pyrv_kinase-like_dom_sf"/>
</dbReference>
<evidence type="ECO:0000259" key="21">
    <source>
        <dbReference type="Pfam" id="PF00391"/>
    </source>
</evidence>
<dbReference type="GO" id="GO:0005737">
    <property type="term" value="C:cytoplasm"/>
    <property type="evidence" value="ECO:0007669"/>
    <property type="project" value="UniProtKB-SubCell"/>
</dbReference>
<keyword evidence="14 17" id="KW-0418">Kinase</keyword>
<evidence type="ECO:0000256" key="12">
    <source>
        <dbReference type="ARBA" id="ARBA00022683"/>
    </source>
</evidence>
<evidence type="ECO:0000256" key="13">
    <source>
        <dbReference type="ARBA" id="ARBA00022723"/>
    </source>
</evidence>
<evidence type="ECO:0000313" key="25">
    <source>
        <dbReference type="Proteomes" id="UP000254266"/>
    </source>
</evidence>
<dbReference type="GO" id="GO:0009401">
    <property type="term" value="P:phosphoenolpyruvate-dependent sugar phosphotransferase system"/>
    <property type="evidence" value="ECO:0007669"/>
    <property type="project" value="UniProtKB-KW"/>
</dbReference>
<feature type="binding site" evidence="19">
    <location>
        <position position="309"/>
    </location>
    <ligand>
        <name>phosphoenolpyruvate</name>
        <dbReference type="ChEBI" id="CHEBI:58702"/>
    </ligand>
</feature>
<dbReference type="InterPro" id="IPR036618">
    <property type="entry name" value="PtsI_HPr-bd_sf"/>
</dbReference>
<keyword evidence="25" id="KW-1185">Reference proteome</keyword>
<evidence type="ECO:0000256" key="11">
    <source>
        <dbReference type="ARBA" id="ARBA00022679"/>
    </source>
</evidence>
<dbReference type="SUPFAM" id="SSF51621">
    <property type="entry name" value="Phosphoenolpyruvate/pyruvate domain"/>
    <property type="match status" value="1"/>
</dbReference>
<evidence type="ECO:0000256" key="7">
    <source>
        <dbReference type="ARBA" id="ARBA00016544"/>
    </source>
</evidence>
<dbReference type="SUPFAM" id="SSF52009">
    <property type="entry name" value="Phosphohistidine domain"/>
    <property type="match status" value="1"/>
</dbReference>
<dbReference type="Gene3D" id="1.10.274.10">
    <property type="entry name" value="PtsI, HPr-binding domain"/>
    <property type="match status" value="1"/>
</dbReference>
<dbReference type="Pfam" id="PF05524">
    <property type="entry name" value="PEP-utilisers_N"/>
    <property type="match status" value="1"/>
</dbReference>
<dbReference type="Gene3D" id="3.50.30.10">
    <property type="entry name" value="Phosphohistidine domain"/>
    <property type="match status" value="1"/>
</dbReference>
<evidence type="ECO:0000256" key="17">
    <source>
        <dbReference type="PIRNR" id="PIRNR000732"/>
    </source>
</evidence>
<keyword evidence="8 17" id="KW-0813">Transport</keyword>
<comment type="catalytic activity">
    <reaction evidence="1 17">
        <text>L-histidyl-[protein] + phosphoenolpyruvate = N(pros)-phospho-L-histidyl-[protein] + pyruvate</text>
        <dbReference type="Rhea" id="RHEA:23880"/>
        <dbReference type="Rhea" id="RHEA-COMP:9745"/>
        <dbReference type="Rhea" id="RHEA-COMP:9746"/>
        <dbReference type="ChEBI" id="CHEBI:15361"/>
        <dbReference type="ChEBI" id="CHEBI:29979"/>
        <dbReference type="ChEBI" id="CHEBI:58702"/>
        <dbReference type="ChEBI" id="CHEBI:64837"/>
        <dbReference type="EC" id="2.7.3.9"/>
    </reaction>
</comment>
<evidence type="ECO:0000256" key="18">
    <source>
        <dbReference type="PIRSR" id="PIRSR000732-1"/>
    </source>
</evidence>
<dbReference type="Pfam" id="PF00391">
    <property type="entry name" value="PEP-utilizers"/>
    <property type="match status" value="1"/>
</dbReference>
<evidence type="ECO:0000256" key="8">
    <source>
        <dbReference type="ARBA" id="ARBA00022448"/>
    </source>
</evidence>
<dbReference type="PROSITE" id="PS00742">
    <property type="entry name" value="PEP_ENZYMES_2"/>
    <property type="match status" value="1"/>
</dbReference>
<dbReference type="Gene3D" id="3.20.20.60">
    <property type="entry name" value="Phosphoenolpyruvate-binding domains"/>
    <property type="match status" value="1"/>
</dbReference>
<keyword evidence="9 17" id="KW-0963">Cytoplasm</keyword>
<dbReference type="InterPro" id="IPR050499">
    <property type="entry name" value="PEP-utilizing_PTS_enzyme"/>
</dbReference>
<feature type="active site" description="Tele-phosphohistidine intermediate" evidence="18">
    <location>
        <position position="202"/>
    </location>
</feature>
<dbReference type="EC" id="2.7.3.9" evidence="6 17"/>
<evidence type="ECO:0000256" key="19">
    <source>
        <dbReference type="PIRSR" id="PIRSR000732-2"/>
    </source>
</evidence>
<dbReference type="InterPro" id="IPR024692">
    <property type="entry name" value="PTS_EI"/>
</dbReference>
<dbReference type="AlphaFoldDB" id="A0A370DB11"/>
<dbReference type="PRINTS" id="PR01736">
    <property type="entry name" value="PHPHTRNFRASE"/>
</dbReference>
<evidence type="ECO:0000256" key="1">
    <source>
        <dbReference type="ARBA" id="ARBA00000683"/>
    </source>
</evidence>
<dbReference type="InterPro" id="IPR006318">
    <property type="entry name" value="PTS_EI-like"/>
</dbReference>
<comment type="similarity">
    <text evidence="5 17">Belongs to the PEP-utilizing enzyme family.</text>
</comment>
<evidence type="ECO:0000256" key="10">
    <source>
        <dbReference type="ARBA" id="ARBA00022597"/>
    </source>
</evidence>
<dbReference type="SUPFAM" id="SSF47831">
    <property type="entry name" value="Enzyme I of the PEP:sugar phosphotransferase system HPr-binding (sub)domain"/>
    <property type="match status" value="1"/>
</dbReference>
<evidence type="ECO:0000259" key="23">
    <source>
        <dbReference type="Pfam" id="PF05524"/>
    </source>
</evidence>
<dbReference type="NCBIfam" id="TIGR01417">
    <property type="entry name" value="PTS_I_fam"/>
    <property type="match status" value="1"/>
</dbReference>
<protein>
    <recommendedName>
        <fullName evidence="7 17">Phosphoenolpyruvate-protein phosphotransferase</fullName>
        <ecNumber evidence="6 17">2.7.3.9</ecNumber>
    </recommendedName>
    <alternativeName>
        <fullName evidence="16 17">Phosphotransferase system, enzyme I</fullName>
    </alternativeName>
</protein>
<keyword evidence="12 17" id="KW-0598">Phosphotransferase system</keyword>
<reference evidence="24 25" key="1">
    <citation type="journal article" date="2018" name="ISME J.">
        <title>Endosymbiont genomes yield clues of tubeworm success.</title>
        <authorList>
            <person name="Li Y."/>
            <person name="Liles M.R."/>
            <person name="Halanych K.M."/>
        </authorList>
    </citation>
    <scope>NUCLEOTIDE SEQUENCE [LARGE SCALE GENOMIC DNA]</scope>
    <source>
        <strain evidence="24">A1464</strain>
    </source>
</reference>
<evidence type="ECO:0000256" key="6">
    <source>
        <dbReference type="ARBA" id="ARBA00012232"/>
    </source>
</evidence>
<dbReference type="EMBL" id="QFXC01000013">
    <property type="protein sequence ID" value="RDH81376.1"/>
    <property type="molecule type" value="Genomic_DNA"/>
</dbReference>
<dbReference type="Proteomes" id="UP000254266">
    <property type="component" value="Unassembled WGS sequence"/>
</dbReference>
<sequence length="588" mass="66522">MSSKLQGIGVSKGICIGPAYVYYRELPEVLEYSISKYSADDEIKRFEDARIEAQQQLNNIKNNIASDTPHDITLFIDTHLLMLDDPVLYEDTVSHIRARLCNAEWALQVQVERIVKVFDDMDDPYLKTRKDDIIHVTERIQRCLMNEPEFNHAEDKLDSDKLGDHLKDRIIVADDLTPADTLLMQHQKIAGFITEYGGPLSHTAILARNLGIPAIVGVHDAKHLIQANELIVLDGNTGTIHINPAKKELTHFRSLMRDERQRRKLLFDLKNKPAKTKDGFKINLHGNIDRPADVRALRQYDHTGVGLYRTEMLFIEHNQLPSEEEQFETYRRALRSLKGHPLTIRTTDLGADKELANTTQHGPLVHNPALGLRAIRRCLKDPSMFLPQIKAILRTAGYGPTHMMIPMISCVSELEQALELIEQAKSELKSRRVRFDPEIKIGAMIEVPSAALVADSLASKLDFLSIGTNDLIQYTLAFDRIDDEVSYLYNPLHPAVLKLIQMTLNAGEAQGIRVSMCGEMASDTLYTRLLLGMGLQCFSVQANSLLDVKHIINHSEITHLRPLTEKIMSLSDPREIKLAVDELNQQFS</sequence>
<feature type="domain" description="PEP-utilising enzyme C-terminal" evidence="22">
    <location>
        <begin position="268"/>
        <end position="556"/>
    </location>
</feature>
<evidence type="ECO:0000256" key="16">
    <source>
        <dbReference type="ARBA" id="ARBA00033235"/>
    </source>
</evidence>
<keyword evidence="13 17" id="KW-0479">Metal-binding</keyword>
<dbReference type="InterPro" id="IPR008731">
    <property type="entry name" value="PTS_EIN"/>
</dbReference>
<keyword evidence="11 17" id="KW-0808">Transferase</keyword>
<feature type="binding site" evidence="20">
    <location>
        <position position="446"/>
    </location>
    <ligand>
        <name>Mg(2+)</name>
        <dbReference type="ChEBI" id="CHEBI:18420"/>
    </ligand>
</feature>
<dbReference type="InterPro" id="IPR015813">
    <property type="entry name" value="Pyrv/PenolPyrv_kinase-like_dom"/>
</dbReference>
<dbReference type="InterPro" id="IPR023151">
    <property type="entry name" value="PEP_util_CS"/>
</dbReference>
<dbReference type="PANTHER" id="PTHR46244">
    <property type="entry name" value="PHOSPHOENOLPYRUVATE-PROTEIN PHOSPHOTRANSFERASE"/>
    <property type="match status" value="1"/>
</dbReference>
<feature type="domain" description="Phosphotransferase system enzyme I N-terminal" evidence="23">
    <location>
        <begin position="6"/>
        <end position="129"/>
    </location>
</feature>
<comment type="subcellular location">
    <subcellularLocation>
        <location evidence="4 17">Cytoplasm</location>
    </subcellularLocation>
</comment>
<proteinExistence type="inferred from homology"/>
<feature type="domain" description="PEP-utilising enzyme mobile" evidence="21">
    <location>
        <begin position="168"/>
        <end position="238"/>
    </location>
</feature>
<feature type="binding site" evidence="19">
    <location>
        <position position="480"/>
    </location>
    <ligand>
        <name>phosphoenolpyruvate</name>
        <dbReference type="ChEBI" id="CHEBI:58702"/>
    </ligand>
</feature>
<evidence type="ECO:0000256" key="15">
    <source>
        <dbReference type="ARBA" id="ARBA00022842"/>
    </source>
</evidence>
<comment type="cofactor">
    <cofactor evidence="2 17 20">
        <name>Mg(2+)</name>
        <dbReference type="ChEBI" id="CHEBI:18420"/>
    </cofactor>
</comment>
<evidence type="ECO:0000256" key="4">
    <source>
        <dbReference type="ARBA" id="ARBA00004496"/>
    </source>
</evidence>
<feature type="active site" description="Proton donor" evidence="18">
    <location>
        <position position="517"/>
    </location>
</feature>
<evidence type="ECO:0000256" key="9">
    <source>
        <dbReference type="ARBA" id="ARBA00022490"/>
    </source>
</evidence>
<keyword evidence="15 17" id="KW-0460">Magnesium</keyword>
<comment type="caution">
    <text evidence="24">The sequence shown here is derived from an EMBL/GenBank/DDBJ whole genome shotgun (WGS) entry which is preliminary data.</text>
</comment>
<evidence type="ECO:0000259" key="22">
    <source>
        <dbReference type="Pfam" id="PF02896"/>
    </source>
</evidence>
<name>A0A370DB11_9GAMM</name>
<dbReference type="Pfam" id="PF02896">
    <property type="entry name" value="PEP-utilizers_C"/>
    <property type="match status" value="1"/>
</dbReference>
<gene>
    <name evidence="24" type="primary">ptsP</name>
    <name evidence="24" type="ORF">DIZ80_14910</name>
</gene>
<feature type="binding site" evidence="19">
    <location>
        <begin position="469"/>
        <end position="470"/>
    </location>
    <ligand>
        <name>phosphoenolpyruvate</name>
        <dbReference type="ChEBI" id="CHEBI:58702"/>
    </ligand>
</feature>
<evidence type="ECO:0000256" key="3">
    <source>
        <dbReference type="ARBA" id="ARBA00002728"/>
    </source>
</evidence>
<keyword evidence="10 17" id="KW-0762">Sugar transport</keyword>
<accession>A0A370DB11</accession>
<dbReference type="GO" id="GO:0046872">
    <property type="term" value="F:metal ion binding"/>
    <property type="evidence" value="ECO:0007669"/>
    <property type="project" value="UniProtKB-KW"/>
</dbReference>
<dbReference type="InterPro" id="IPR008279">
    <property type="entry name" value="PEP-util_enz_mobile_dom"/>
</dbReference>
<evidence type="ECO:0000256" key="5">
    <source>
        <dbReference type="ARBA" id="ARBA00007837"/>
    </source>
</evidence>